<evidence type="ECO:0000313" key="5">
    <source>
        <dbReference type="Proteomes" id="UP000697472"/>
    </source>
</evidence>
<dbReference type="EMBL" id="JAFBEH010000011">
    <property type="protein sequence ID" value="MBM7642463.1"/>
    <property type="molecule type" value="Genomic_DNA"/>
</dbReference>
<keyword evidence="5" id="KW-1185">Reference proteome</keyword>
<evidence type="ECO:0000259" key="3">
    <source>
        <dbReference type="PROSITE" id="PS51186"/>
    </source>
</evidence>
<keyword evidence="1" id="KW-0808">Transferase</keyword>
<proteinExistence type="predicted"/>
<dbReference type="Gene3D" id="3.40.630.30">
    <property type="match status" value="1"/>
</dbReference>
<evidence type="ECO:0000256" key="1">
    <source>
        <dbReference type="ARBA" id="ARBA00022679"/>
    </source>
</evidence>
<accession>A0ABS2PQZ3</accession>
<dbReference type="Proteomes" id="UP000697472">
    <property type="component" value="Unassembled WGS sequence"/>
</dbReference>
<dbReference type="PANTHER" id="PTHR43877">
    <property type="entry name" value="AMINOALKYLPHOSPHONATE N-ACETYLTRANSFERASE-RELATED-RELATED"/>
    <property type="match status" value="1"/>
</dbReference>
<dbReference type="InterPro" id="IPR050832">
    <property type="entry name" value="Bact_Acetyltransf"/>
</dbReference>
<dbReference type="CDD" id="cd04301">
    <property type="entry name" value="NAT_SF"/>
    <property type="match status" value="1"/>
</dbReference>
<gene>
    <name evidence="4" type="ORF">JOC28_000760</name>
</gene>
<dbReference type="InterPro" id="IPR016181">
    <property type="entry name" value="Acyl_CoA_acyltransferase"/>
</dbReference>
<reference evidence="4 5" key="1">
    <citation type="submission" date="2021-01" db="EMBL/GenBank/DDBJ databases">
        <title>Genomic Encyclopedia of Type Strains, Phase IV (KMG-IV): sequencing the most valuable type-strain genomes for metagenomic binning, comparative biology and taxonomic classification.</title>
        <authorList>
            <person name="Goeker M."/>
        </authorList>
    </citation>
    <scope>NUCLEOTIDE SEQUENCE [LARGE SCALE GENOMIC DNA]</scope>
    <source>
        <strain evidence="4 5">DSM 27382</strain>
    </source>
</reference>
<keyword evidence="2" id="KW-0012">Acyltransferase</keyword>
<name>A0ABS2PQZ3_9STRE</name>
<dbReference type="InterPro" id="IPR000182">
    <property type="entry name" value="GNAT_dom"/>
</dbReference>
<evidence type="ECO:0000313" key="4">
    <source>
        <dbReference type="EMBL" id="MBM7642463.1"/>
    </source>
</evidence>
<dbReference type="PROSITE" id="PS51186">
    <property type="entry name" value="GNAT"/>
    <property type="match status" value="1"/>
</dbReference>
<sequence length="157" mass="18141">MTIRQAELNDIPRLQELLAQILEVHHIARPDLFHPVGSKFTDEDLKEVIEDPQKSIFVYEDESGEVQGHLFTIVEETKEESTTQVKHKTLFIDDLCVNQAARGQKIGEQLYQFAIEHAKQLGCYNLTLHVWNDNAGALRFYERLGMKPQYTAMEEIL</sequence>
<protein>
    <submittedName>
        <fullName evidence="4">Ribosomal protein S18 acetylase RimI-like enzyme</fullName>
    </submittedName>
</protein>
<organism evidence="4 5">
    <name type="scientific">Streptococcus loxodontisalivarius</name>
    <dbReference type="NCBI Taxonomy" id="1349415"/>
    <lineage>
        <taxon>Bacteria</taxon>
        <taxon>Bacillati</taxon>
        <taxon>Bacillota</taxon>
        <taxon>Bacilli</taxon>
        <taxon>Lactobacillales</taxon>
        <taxon>Streptococcaceae</taxon>
        <taxon>Streptococcus</taxon>
    </lineage>
</organism>
<dbReference type="RefSeq" id="WP_205009305.1">
    <property type="nucleotide sequence ID" value="NZ_JAFBEH010000011.1"/>
</dbReference>
<dbReference type="Pfam" id="PF00583">
    <property type="entry name" value="Acetyltransf_1"/>
    <property type="match status" value="1"/>
</dbReference>
<comment type="caution">
    <text evidence="4">The sequence shown here is derived from an EMBL/GenBank/DDBJ whole genome shotgun (WGS) entry which is preliminary data.</text>
</comment>
<dbReference type="SUPFAM" id="SSF55729">
    <property type="entry name" value="Acyl-CoA N-acyltransferases (Nat)"/>
    <property type="match status" value="1"/>
</dbReference>
<evidence type="ECO:0000256" key="2">
    <source>
        <dbReference type="ARBA" id="ARBA00023315"/>
    </source>
</evidence>
<feature type="domain" description="N-acetyltransferase" evidence="3">
    <location>
        <begin position="1"/>
        <end position="157"/>
    </location>
</feature>